<keyword evidence="9" id="KW-0547">Nucleotide-binding</keyword>
<keyword evidence="5 11" id="KW-0560">Oxidoreductase</keyword>
<evidence type="ECO:0000256" key="11">
    <source>
        <dbReference type="RuleBase" id="RU003691"/>
    </source>
</evidence>
<evidence type="ECO:0000256" key="4">
    <source>
        <dbReference type="ARBA" id="ARBA00022857"/>
    </source>
</evidence>
<dbReference type="PANTHER" id="PTHR43014">
    <property type="entry name" value="MERCURIC REDUCTASE"/>
    <property type="match status" value="1"/>
</dbReference>
<dbReference type="InterPro" id="IPR036188">
    <property type="entry name" value="FAD/NAD-bd_sf"/>
</dbReference>
<evidence type="ECO:0000256" key="1">
    <source>
        <dbReference type="ARBA" id="ARBA00007532"/>
    </source>
</evidence>
<dbReference type="Proteomes" id="UP000014113">
    <property type="component" value="Unassembled WGS sequence"/>
</dbReference>
<evidence type="ECO:0000256" key="3">
    <source>
        <dbReference type="ARBA" id="ARBA00022827"/>
    </source>
</evidence>
<dbReference type="PATRIC" id="fig|1121865.3.peg.1553"/>
<dbReference type="PROSITE" id="PS00076">
    <property type="entry name" value="PYRIDINE_REDOX_1"/>
    <property type="match status" value="1"/>
</dbReference>
<reference evidence="14 15" key="1">
    <citation type="submission" date="2013-03" db="EMBL/GenBank/DDBJ databases">
        <title>The Genome Sequence of Enterococcus columbae ATCC_51263 (PacBio/Illumina hybrid assembly).</title>
        <authorList>
            <consortium name="The Broad Institute Genomics Platform"/>
            <consortium name="The Broad Institute Genome Sequencing Center for Infectious Disease"/>
            <person name="Earl A."/>
            <person name="Russ C."/>
            <person name="Gilmore M."/>
            <person name="Surin D."/>
            <person name="Walker B."/>
            <person name="Young S."/>
            <person name="Zeng Q."/>
            <person name="Gargeya S."/>
            <person name="Fitzgerald M."/>
            <person name="Haas B."/>
            <person name="Abouelleil A."/>
            <person name="Allen A.W."/>
            <person name="Alvarado L."/>
            <person name="Arachchi H.M."/>
            <person name="Berlin A.M."/>
            <person name="Chapman S.B."/>
            <person name="Gainer-Dewar J."/>
            <person name="Goldberg J."/>
            <person name="Griggs A."/>
            <person name="Gujja S."/>
            <person name="Hansen M."/>
            <person name="Howarth C."/>
            <person name="Imamovic A."/>
            <person name="Ireland A."/>
            <person name="Larimer J."/>
            <person name="McCowan C."/>
            <person name="Murphy C."/>
            <person name="Pearson M."/>
            <person name="Poon T.W."/>
            <person name="Priest M."/>
            <person name="Roberts A."/>
            <person name="Saif S."/>
            <person name="Shea T."/>
            <person name="Sisk P."/>
            <person name="Sykes S."/>
            <person name="Wortman J."/>
            <person name="Nusbaum C."/>
            <person name="Birren B."/>
        </authorList>
    </citation>
    <scope>NUCLEOTIDE SEQUENCE [LARGE SCALE GENOMIC DNA]</scope>
    <source>
        <strain evidence="14 15">ATCC 51263</strain>
    </source>
</reference>
<protein>
    <recommendedName>
        <fullName evidence="16">Pyridine nucleotide-disulfide oxidoreductase</fullName>
    </recommendedName>
</protein>
<accession>S0K726</accession>
<dbReference type="SUPFAM" id="SSF55424">
    <property type="entry name" value="FAD/NAD-linked reductases, dimerisation (C-terminal) domain"/>
    <property type="match status" value="1"/>
</dbReference>
<keyword evidence="9" id="KW-0520">NAD</keyword>
<dbReference type="InterPro" id="IPR001100">
    <property type="entry name" value="Pyr_nuc-diS_OxRdtase"/>
</dbReference>
<dbReference type="InterPro" id="IPR004099">
    <property type="entry name" value="Pyr_nucl-diS_OxRdtase_dimer"/>
</dbReference>
<dbReference type="Gene3D" id="3.30.390.30">
    <property type="match status" value="1"/>
</dbReference>
<dbReference type="GO" id="GO:0016668">
    <property type="term" value="F:oxidoreductase activity, acting on a sulfur group of donors, NAD(P) as acceptor"/>
    <property type="evidence" value="ECO:0007669"/>
    <property type="project" value="InterPro"/>
</dbReference>
<dbReference type="InterPro" id="IPR023753">
    <property type="entry name" value="FAD/NAD-binding_dom"/>
</dbReference>
<keyword evidence="15" id="KW-1185">Reference proteome</keyword>
<keyword evidence="6" id="KW-1015">Disulfide bond</keyword>
<evidence type="ECO:0000256" key="5">
    <source>
        <dbReference type="ARBA" id="ARBA00023002"/>
    </source>
</evidence>
<evidence type="ECO:0008006" key="16">
    <source>
        <dbReference type="Google" id="ProtNLM"/>
    </source>
</evidence>
<gene>
    <name evidence="14" type="ORF">I568_01254</name>
</gene>
<dbReference type="PRINTS" id="PR00411">
    <property type="entry name" value="PNDRDTASEI"/>
</dbReference>
<dbReference type="EMBL" id="ASWJ01000005">
    <property type="protein sequence ID" value="EOW84095.1"/>
    <property type="molecule type" value="Genomic_DNA"/>
</dbReference>
<keyword evidence="4" id="KW-0521">NADP</keyword>
<comment type="similarity">
    <text evidence="1 11">Belongs to the class-I pyridine nucleotide-disulfide oxidoreductase family.</text>
</comment>
<comment type="cofactor">
    <cofactor evidence="9">
        <name>FAD</name>
        <dbReference type="ChEBI" id="CHEBI:57692"/>
    </cofactor>
    <text evidence="9">Binds 1 FAD per subunit.</text>
</comment>
<dbReference type="InterPro" id="IPR016156">
    <property type="entry name" value="FAD/NAD-linked_Rdtase_dimer_sf"/>
</dbReference>
<dbReference type="AlphaFoldDB" id="S0K726"/>
<feature type="binding site" evidence="9">
    <location>
        <position position="252"/>
    </location>
    <ligand>
        <name>NAD(+)</name>
        <dbReference type="ChEBI" id="CHEBI:57540"/>
    </ligand>
</feature>
<dbReference type="FunFam" id="3.30.390.30:FF:000001">
    <property type="entry name" value="Dihydrolipoyl dehydrogenase"/>
    <property type="match status" value="1"/>
</dbReference>
<evidence type="ECO:0000259" key="12">
    <source>
        <dbReference type="Pfam" id="PF02852"/>
    </source>
</evidence>
<dbReference type="SUPFAM" id="SSF51905">
    <property type="entry name" value="FAD/NAD(P)-binding domain"/>
    <property type="match status" value="1"/>
</dbReference>
<sequence>METIQNLIIGFGKGGKTLAKSLAAKGEKVVVIEKDAQMYGGTCINVGCIPSKALITQGLKQRSFTVAAANKAALINKLRNKNYHMLADDPNIQVVDGTAQFVSDHQVSVQTTAGKEVTYEAERIFINTGATAVIPEIAGLKLSEKVGTSKELMALTTKPEHLVILGAGYIGLEFASMFASFGSKVTVIDPFATFLPREDRSFAEIIQQDLTEKGIEFVLGTNIQSIQETQQVSVALADGRTITGDYLLVATGRKPNTDQLGLENTAIKVNERGAVVVDEKLQTTVANVWALGDVTGGLQFTYISLDDYRIVENQLFGDQSRTTNNRPAVPYSVFIEPPISHVGLHEYEAQKQGIDYKKFVHLNANVPKAHILENAKGMFQVLVDRQTDLILGATIYGEESHEVINLLTLAMNVKASYQILKNQIYTHPTMSEALNDVLK</sequence>
<dbReference type="eggNOG" id="COG1249">
    <property type="taxonomic scope" value="Bacteria"/>
</dbReference>
<evidence type="ECO:0000313" key="15">
    <source>
        <dbReference type="Proteomes" id="UP000014113"/>
    </source>
</evidence>
<feature type="active site" description="Proton acceptor" evidence="8">
    <location>
        <position position="427"/>
    </location>
</feature>
<evidence type="ECO:0000256" key="10">
    <source>
        <dbReference type="PIRSR" id="PIRSR000350-4"/>
    </source>
</evidence>
<feature type="binding site" evidence="9">
    <location>
        <begin position="166"/>
        <end position="173"/>
    </location>
    <ligand>
        <name>NAD(+)</name>
        <dbReference type="ChEBI" id="CHEBI:57540"/>
    </ligand>
</feature>
<dbReference type="PIRSF" id="PIRSF000350">
    <property type="entry name" value="Mercury_reductase_MerA"/>
    <property type="match status" value="1"/>
</dbReference>
<dbReference type="PRINTS" id="PR00368">
    <property type="entry name" value="FADPNR"/>
</dbReference>
<evidence type="ECO:0000256" key="9">
    <source>
        <dbReference type="PIRSR" id="PIRSR000350-3"/>
    </source>
</evidence>
<feature type="binding site" evidence="9">
    <location>
        <position position="52"/>
    </location>
    <ligand>
        <name>FAD</name>
        <dbReference type="ChEBI" id="CHEBI:57692"/>
    </ligand>
</feature>
<dbReference type="Gene3D" id="3.50.50.60">
    <property type="entry name" value="FAD/NAD(P)-binding domain"/>
    <property type="match status" value="2"/>
</dbReference>
<dbReference type="OrthoDB" id="9800167at2"/>
<dbReference type="InterPro" id="IPR012999">
    <property type="entry name" value="Pyr_OxRdtase_I_AS"/>
</dbReference>
<organism evidence="14 15">
    <name type="scientific">Enterococcus columbae DSM 7374 = ATCC 51263</name>
    <dbReference type="NCBI Taxonomy" id="1121865"/>
    <lineage>
        <taxon>Bacteria</taxon>
        <taxon>Bacillati</taxon>
        <taxon>Bacillota</taxon>
        <taxon>Bacilli</taxon>
        <taxon>Lactobacillales</taxon>
        <taxon>Enterococcaceae</taxon>
        <taxon>Enterococcus</taxon>
    </lineage>
</organism>
<dbReference type="STRING" id="1121865.OMW_01611"/>
<keyword evidence="7 11" id="KW-0676">Redox-active center</keyword>
<dbReference type="RefSeq" id="WP_016183724.1">
    <property type="nucleotide sequence ID" value="NZ_JXKI01000005.1"/>
</dbReference>
<keyword evidence="3 9" id="KW-0274">FAD</keyword>
<feature type="binding site" evidence="9">
    <location>
        <position position="293"/>
    </location>
    <ligand>
        <name>FAD</name>
        <dbReference type="ChEBI" id="CHEBI:57692"/>
    </ligand>
</feature>
<evidence type="ECO:0000256" key="2">
    <source>
        <dbReference type="ARBA" id="ARBA00022630"/>
    </source>
</evidence>
<name>S0K726_9ENTE</name>
<evidence type="ECO:0000256" key="8">
    <source>
        <dbReference type="PIRSR" id="PIRSR000350-2"/>
    </source>
</evidence>
<dbReference type="Pfam" id="PF07992">
    <property type="entry name" value="Pyr_redox_2"/>
    <property type="match status" value="1"/>
</dbReference>
<dbReference type="GO" id="GO:0050660">
    <property type="term" value="F:flavin adenine dinucleotide binding"/>
    <property type="evidence" value="ECO:0007669"/>
    <property type="project" value="TreeGrafter"/>
</dbReference>
<evidence type="ECO:0000259" key="13">
    <source>
        <dbReference type="Pfam" id="PF07992"/>
    </source>
</evidence>
<feature type="domain" description="Pyridine nucleotide-disulphide oxidoreductase dimerisation" evidence="12">
    <location>
        <begin position="329"/>
        <end position="435"/>
    </location>
</feature>
<keyword evidence="2 11" id="KW-0285">Flavoprotein</keyword>
<proteinExistence type="inferred from homology"/>
<evidence type="ECO:0000313" key="14">
    <source>
        <dbReference type="EMBL" id="EOW84095.1"/>
    </source>
</evidence>
<dbReference type="PANTHER" id="PTHR43014:SF4">
    <property type="entry name" value="PYRIDINE NUCLEOTIDE-DISULFIDE OXIDOREDUCTASE RCLA-RELATED"/>
    <property type="match status" value="1"/>
</dbReference>
<evidence type="ECO:0000256" key="6">
    <source>
        <dbReference type="ARBA" id="ARBA00023157"/>
    </source>
</evidence>
<dbReference type="Pfam" id="PF02852">
    <property type="entry name" value="Pyr_redox_dim"/>
    <property type="match status" value="1"/>
</dbReference>
<feature type="disulfide bond" description="Redox-active" evidence="10">
    <location>
        <begin position="43"/>
        <end position="48"/>
    </location>
</feature>
<feature type="domain" description="FAD/NAD(P)-binding" evidence="13">
    <location>
        <begin position="7"/>
        <end position="302"/>
    </location>
</feature>
<dbReference type="GO" id="GO:0003955">
    <property type="term" value="F:NAD(P)H dehydrogenase (quinone) activity"/>
    <property type="evidence" value="ECO:0007669"/>
    <property type="project" value="TreeGrafter"/>
</dbReference>
<comment type="caution">
    <text evidence="14">The sequence shown here is derived from an EMBL/GenBank/DDBJ whole genome shotgun (WGS) entry which is preliminary data.</text>
</comment>
<evidence type="ECO:0000256" key="7">
    <source>
        <dbReference type="ARBA" id="ARBA00023284"/>
    </source>
</evidence>